<feature type="domain" description="RES" evidence="1">
    <location>
        <begin position="5"/>
        <end position="129"/>
    </location>
</feature>
<dbReference type="Pfam" id="PF08808">
    <property type="entry name" value="RES"/>
    <property type="match status" value="1"/>
</dbReference>
<proteinExistence type="predicted"/>
<dbReference type="AlphaFoldDB" id="U5N869"/>
<dbReference type="Proteomes" id="UP000017184">
    <property type="component" value="Chromosome"/>
</dbReference>
<dbReference type="KEGG" id="cbx:Cenrod_1418"/>
<evidence type="ECO:0000259" key="1">
    <source>
        <dbReference type="SMART" id="SM00953"/>
    </source>
</evidence>
<dbReference type="EMBL" id="CP004885">
    <property type="protein sequence ID" value="AGX87505.1"/>
    <property type="molecule type" value="Genomic_DNA"/>
</dbReference>
<name>U5N869_9BURK</name>
<evidence type="ECO:0000313" key="3">
    <source>
        <dbReference type="Proteomes" id="UP000017184"/>
    </source>
</evidence>
<keyword evidence="3" id="KW-1185">Reference proteome</keyword>
<gene>
    <name evidence="2" type="ORF">Cenrod_1418</name>
</gene>
<dbReference type="STRING" id="946483.Cenrod_1418"/>
<protein>
    <recommendedName>
        <fullName evidence="1">RES domain-containing protein</fullName>
    </recommendedName>
</protein>
<dbReference type="SMART" id="SM00953">
    <property type="entry name" value="RES"/>
    <property type="match status" value="1"/>
</dbReference>
<dbReference type="InterPro" id="IPR014914">
    <property type="entry name" value="RES_dom"/>
</dbReference>
<organism evidence="2 3">
    <name type="scientific">Candidatus Symbiobacter mobilis CR</name>
    <dbReference type="NCBI Taxonomy" id="946483"/>
    <lineage>
        <taxon>Bacteria</taxon>
        <taxon>Pseudomonadati</taxon>
        <taxon>Pseudomonadota</taxon>
        <taxon>Betaproteobacteria</taxon>
        <taxon>Burkholderiales</taxon>
        <taxon>Comamonadaceae</taxon>
    </lineage>
</organism>
<sequence length="141" mass="15757">MAILLAQGLGSTFFDGRWHTRTGRQIVYTSSSRALCQLEKRVHTGGLAVKDQILMRLDLPADAVLLDVNDLGLEPNWASDIALTRSLGDEWLQRGASLGLWVPSFVEPLEHNLLLNPMHPHFARIGLSVERSPFEFDARLL</sequence>
<dbReference type="RefSeq" id="WP_022772939.1">
    <property type="nucleotide sequence ID" value="NC_022576.1"/>
</dbReference>
<evidence type="ECO:0000313" key="2">
    <source>
        <dbReference type="EMBL" id="AGX87505.1"/>
    </source>
</evidence>
<dbReference type="OrthoDB" id="9789501at2"/>
<reference evidence="2 3" key="1">
    <citation type="journal article" date="2013" name="Genome Biol.">
        <title>Genomic analysis reveals key aspects of prokaryotic symbiosis in the phototrophic consortium "Chlorochromatium aggregatum".</title>
        <authorList>
            <person name="Liu Z."/>
            <person name="Muller J."/>
            <person name="Li T."/>
            <person name="Alvey R.M."/>
            <person name="Vogl K."/>
            <person name="Frigaard N.U."/>
            <person name="Rockwell N.C."/>
            <person name="Boyd E.S."/>
            <person name="Tomsho L.P."/>
            <person name="Schuster S.C."/>
            <person name="Henke P."/>
            <person name="Rohde M."/>
            <person name="Overmann J."/>
            <person name="Bryant D.A."/>
        </authorList>
    </citation>
    <scope>NUCLEOTIDE SEQUENCE [LARGE SCALE GENOMIC DNA]</scope>
    <source>
        <strain evidence="2">CR</strain>
    </source>
</reference>
<accession>U5N869</accession>
<dbReference type="eggNOG" id="COG5654">
    <property type="taxonomic scope" value="Bacteria"/>
</dbReference>
<dbReference type="HOGENOM" id="CLU_133611_0_1_4"/>